<dbReference type="AlphaFoldDB" id="A0A1D2ADL9"/>
<feature type="compositionally biased region" description="Low complexity" evidence="1">
    <location>
        <begin position="180"/>
        <end position="194"/>
    </location>
</feature>
<feature type="compositionally biased region" description="Low complexity" evidence="1">
    <location>
        <begin position="42"/>
        <end position="51"/>
    </location>
</feature>
<feature type="compositionally biased region" description="Low complexity" evidence="1">
    <location>
        <begin position="294"/>
        <end position="305"/>
    </location>
</feature>
<sequence length="413" mass="45388">MPGALVRSPPPHSTPPPRALAPRSPWWWARRGPPGPAPSPARGPRVAAPRLGRTRRRTWRRPCGATWSAAIPHTPAPPLPAARASGPRRRRGGWRGAPARAPALRPPTWSTSPPPPPRCRWRSPSGRCSWPRTPCSTCRAPLGPPPAAWAPGGSSPPWAGRRACRGRSCARPWRCRWTVAAAGSPRRGWPGRPAAGRRPRAGWRPPPRACSAPSCPSSPCQEGLGTLGRPRRSRARRPRRRSRNRPRRWTRTPGRPPPPRPRCRGLGPRATARSRRPWTPRRAPRRHATPSPPAGRAGRPAAAARPTRRLRTARVRSPASRRLAPEHGPVAERGRGGQQGGSARPMNPPSHPHAASRMHMEQPIRCMGLLRPATSPFPHPLTDYLCVMRSMLHLEPPSHFVERRYALSLHPAG</sequence>
<gene>
    <name evidence="2" type="ORF">g.9156</name>
</gene>
<feature type="compositionally biased region" description="Basic residues" evidence="1">
    <location>
        <begin position="272"/>
        <end position="288"/>
    </location>
</feature>
<feature type="region of interest" description="Disordered" evidence="1">
    <location>
        <begin position="180"/>
        <end position="358"/>
    </location>
</feature>
<protein>
    <submittedName>
        <fullName evidence="2">Uncharacterized protein</fullName>
    </submittedName>
</protein>
<feature type="compositionally biased region" description="Low complexity" evidence="1">
    <location>
        <begin position="96"/>
        <end position="111"/>
    </location>
</feature>
<feature type="compositionally biased region" description="Basic residues" evidence="1">
    <location>
        <begin position="229"/>
        <end position="250"/>
    </location>
</feature>
<reference evidence="2" key="1">
    <citation type="submission" date="2015-08" db="EMBL/GenBank/DDBJ databases">
        <authorList>
            <person name="Babu N.S."/>
            <person name="Beckwith C.J."/>
            <person name="Beseler K.G."/>
            <person name="Brison A."/>
            <person name="Carone J.V."/>
            <person name="Caskin T.P."/>
            <person name="Diamond M."/>
            <person name="Durham M.E."/>
            <person name="Foxe J.M."/>
            <person name="Go M."/>
            <person name="Henderson B.A."/>
            <person name="Jones I.B."/>
            <person name="McGettigan J.A."/>
            <person name="Micheletti S.J."/>
            <person name="Nasrallah M.E."/>
            <person name="Ortiz D."/>
            <person name="Piller C.R."/>
            <person name="Privatt S.R."/>
            <person name="Schneider S.L."/>
            <person name="Sharp S."/>
            <person name="Smith T.C."/>
            <person name="Stanton J.D."/>
            <person name="Ullery H.E."/>
            <person name="Wilson R.J."/>
            <person name="Serrano M.G."/>
            <person name="Buck G."/>
            <person name="Lee V."/>
            <person name="Wang Y."/>
            <person name="Carvalho R."/>
            <person name="Voegtly L."/>
            <person name="Shi R."/>
            <person name="Duckworth R."/>
            <person name="Johnson A."/>
            <person name="Loviza R."/>
            <person name="Walstead R."/>
            <person name="Shah Z."/>
            <person name="Kiflezghi M."/>
            <person name="Wade K."/>
            <person name="Ball S.L."/>
            <person name="Bradley K.W."/>
            <person name="Asai D.J."/>
            <person name="Bowman C.A."/>
            <person name="Russell D.A."/>
            <person name="Pope W.H."/>
            <person name="Jacobs-Sera D."/>
            <person name="Hendrix R.W."/>
            <person name="Hatfull G.F."/>
        </authorList>
    </citation>
    <scope>NUCLEOTIDE SEQUENCE</scope>
</reference>
<accession>A0A1D2ADL9</accession>
<organism evidence="2">
    <name type="scientific">Auxenochlorella protothecoides</name>
    <name type="common">Green microalga</name>
    <name type="synonym">Chlorella protothecoides</name>
    <dbReference type="NCBI Taxonomy" id="3075"/>
    <lineage>
        <taxon>Eukaryota</taxon>
        <taxon>Viridiplantae</taxon>
        <taxon>Chlorophyta</taxon>
        <taxon>core chlorophytes</taxon>
        <taxon>Trebouxiophyceae</taxon>
        <taxon>Chlorellales</taxon>
        <taxon>Chlorellaceae</taxon>
        <taxon>Auxenochlorella</taxon>
    </lineage>
</organism>
<feature type="compositionally biased region" description="Basic and acidic residues" evidence="1">
    <location>
        <begin position="323"/>
        <end position="335"/>
    </location>
</feature>
<name>A0A1D2ADL9_AUXPR</name>
<feature type="compositionally biased region" description="Pro residues" evidence="1">
    <location>
        <begin position="8"/>
        <end position="19"/>
    </location>
</feature>
<feature type="region of interest" description="Disordered" evidence="1">
    <location>
        <begin position="1"/>
        <end position="127"/>
    </location>
</feature>
<dbReference type="EMBL" id="GDKF01001599">
    <property type="protein sequence ID" value="JAT77023.1"/>
    <property type="molecule type" value="Transcribed_RNA"/>
</dbReference>
<feature type="compositionally biased region" description="Low complexity" evidence="1">
    <location>
        <begin position="209"/>
        <end position="220"/>
    </location>
</feature>
<evidence type="ECO:0000256" key="1">
    <source>
        <dbReference type="SAM" id="MobiDB-lite"/>
    </source>
</evidence>
<feature type="compositionally biased region" description="Low complexity" evidence="1">
    <location>
        <begin position="20"/>
        <end position="32"/>
    </location>
</feature>
<proteinExistence type="predicted"/>
<evidence type="ECO:0000313" key="2">
    <source>
        <dbReference type="EMBL" id="JAT77023.1"/>
    </source>
</evidence>